<proteinExistence type="predicted"/>
<dbReference type="AlphaFoldDB" id="Q0ACJ2"/>
<dbReference type="SUPFAM" id="SSF46689">
    <property type="entry name" value="Homeodomain-like"/>
    <property type="match status" value="1"/>
</dbReference>
<evidence type="ECO:0000256" key="2">
    <source>
        <dbReference type="PROSITE-ProRule" id="PRU00335"/>
    </source>
</evidence>
<organism evidence="5 6">
    <name type="scientific">Alkalilimnicola ehrlichii (strain ATCC BAA-1101 / DSM 17681 / MLHE-1)</name>
    <dbReference type="NCBI Taxonomy" id="187272"/>
    <lineage>
        <taxon>Bacteria</taxon>
        <taxon>Pseudomonadati</taxon>
        <taxon>Pseudomonadota</taxon>
        <taxon>Gammaproteobacteria</taxon>
        <taxon>Chromatiales</taxon>
        <taxon>Ectothiorhodospiraceae</taxon>
        <taxon>Alkalilimnicola</taxon>
    </lineage>
</organism>
<protein>
    <submittedName>
        <fullName evidence="5">Transcriptional regulator, TetR family</fullName>
    </submittedName>
</protein>
<dbReference type="GO" id="GO:0003677">
    <property type="term" value="F:DNA binding"/>
    <property type="evidence" value="ECO:0007669"/>
    <property type="project" value="UniProtKB-UniRule"/>
</dbReference>
<evidence type="ECO:0000256" key="3">
    <source>
        <dbReference type="SAM" id="MobiDB-lite"/>
    </source>
</evidence>
<name>Q0ACJ2_ALKEH</name>
<feature type="DNA-binding region" description="H-T-H motif" evidence="2">
    <location>
        <begin position="29"/>
        <end position="48"/>
    </location>
</feature>
<reference evidence="6" key="1">
    <citation type="submission" date="2006-08" db="EMBL/GenBank/DDBJ databases">
        <title>Complete sequence of Alkalilimnicola ehrilichei MLHE-1.</title>
        <authorList>
            <person name="Copeland A."/>
            <person name="Lucas S."/>
            <person name="Lapidus A."/>
            <person name="Barry K."/>
            <person name="Detter J.C."/>
            <person name="Glavina del Rio T."/>
            <person name="Hammon N."/>
            <person name="Israni S."/>
            <person name="Dalin E."/>
            <person name="Tice H."/>
            <person name="Pitluck S."/>
            <person name="Sims D."/>
            <person name="Brettin T."/>
            <person name="Bruce D."/>
            <person name="Han C."/>
            <person name="Tapia R."/>
            <person name="Gilna P."/>
            <person name="Schmutz J."/>
            <person name="Larimer F."/>
            <person name="Land M."/>
            <person name="Hauser L."/>
            <person name="Kyrpides N."/>
            <person name="Mikhailova N."/>
            <person name="Oremland R.S."/>
            <person name="Hoeft S.E."/>
            <person name="Switzer-Blum J."/>
            <person name="Kulp T."/>
            <person name="King G."/>
            <person name="Tabita R."/>
            <person name="Witte B."/>
            <person name="Santini J.M."/>
            <person name="Basu P."/>
            <person name="Hollibaugh J.T."/>
            <person name="Xie G."/>
            <person name="Stolz J.F."/>
            <person name="Richardson P."/>
        </authorList>
    </citation>
    <scope>NUCLEOTIDE SEQUENCE [LARGE SCALE GENOMIC DNA]</scope>
    <source>
        <strain evidence="6">ATCC BAA-1101 / DSM 17681 / MLHE-1</strain>
    </source>
</reference>
<dbReference type="eggNOG" id="COG1309">
    <property type="taxonomic scope" value="Bacteria"/>
</dbReference>
<dbReference type="InterPro" id="IPR001647">
    <property type="entry name" value="HTH_TetR"/>
</dbReference>
<evidence type="ECO:0000259" key="4">
    <source>
        <dbReference type="PROSITE" id="PS50977"/>
    </source>
</evidence>
<gene>
    <name evidence="5" type="ordered locus">Mlg_0088</name>
</gene>
<feature type="domain" description="HTH tetR-type" evidence="4">
    <location>
        <begin position="6"/>
        <end position="66"/>
    </location>
</feature>
<evidence type="ECO:0000313" key="5">
    <source>
        <dbReference type="EMBL" id="ABI55445.1"/>
    </source>
</evidence>
<keyword evidence="1 2" id="KW-0238">DNA-binding</keyword>
<sequence length="223" mass="25088">MTAEPRISGDDILDAALAEARETGWEAMRLAPVARRLGVGLRAVQRHFREKDELIDARLDRADRAMLAVMDTPGFADLPSVTRLHRLLMAWFEDLQCDRSVVQGMLAHKMEFGHIHVQFPLLLRVSRTVQWWREAADRSGVHLERALEETALTTLFLSTVVRWLRDRDPTLAPTRRFLQQGLERLRAVRHALPPVPGLARPAGVAPRLAPPGPVRDDPGEEAG</sequence>
<accession>Q0ACJ2</accession>
<dbReference type="KEGG" id="aeh:Mlg_0088"/>
<dbReference type="Gene3D" id="1.10.357.10">
    <property type="entry name" value="Tetracycline Repressor, domain 2"/>
    <property type="match status" value="1"/>
</dbReference>
<evidence type="ECO:0000256" key="1">
    <source>
        <dbReference type="ARBA" id="ARBA00023125"/>
    </source>
</evidence>
<dbReference type="RefSeq" id="WP_011627841.1">
    <property type="nucleotide sequence ID" value="NC_008340.1"/>
</dbReference>
<dbReference type="EMBL" id="CP000453">
    <property type="protein sequence ID" value="ABI55445.1"/>
    <property type="molecule type" value="Genomic_DNA"/>
</dbReference>
<evidence type="ECO:0000313" key="6">
    <source>
        <dbReference type="Proteomes" id="UP000001962"/>
    </source>
</evidence>
<dbReference type="PROSITE" id="PS50977">
    <property type="entry name" value="HTH_TETR_2"/>
    <property type="match status" value="1"/>
</dbReference>
<dbReference type="Proteomes" id="UP000001962">
    <property type="component" value="Chromosome"/>
</dbReference>
<dbReference type="OrthoDB" id="7375611at2"/>
<dbReference type="InterPro" id="IPR009057">
    <property type="entry name" value="Homeodomain-like_sf"/>
</dbReference>
<dbReference type="Pfam" id="PF00440">
    <property type="entry name" value="TetR_N"/>
    <property type="match status" value="1"/>
</dbReference>
<feature type="region of interest" description="Disordered" evidence="3">
    <location>
        <begin position="196"/>
        <end position="223"/>
    </location>
</feature>
<dbReference type="HOGENOM" id="CLU_107909_0_0_6"/>
<keyword evidence="6" id="KW-1185">Reference proteome</keyword>